<dbReference type="InterPro" id="IPR014017">
    <property type="entry name" value="DNA_helicase_UvrD-like_C"/>
</dbReference>
<comment type="similarity">
    <text evidence="15">Belongs to the helicase family. UvrD subfamily.</text>
</comment>
<comment type="catalytic activity">
    <reaction evidence="15">
        <text>Exonucleolytic cleavage (in the presence of ATP) in either 5'- to 3'- or 3'- to 5'-direction to yield 5'-phosphooligonucleotides.</text>
        <dbReference type="EC" id="3.1.11.5"/>
    </reaction>
</comment>
<protein>
    <recommendedName>
        <fullName evidence="15">RecBCD enzyme subunit RecB</fullName>
        <ecNumber evidence="15">3.1.11.5</ecNumber>
        <ecNumber evidence="15">5.6.2.4</ecNumber>
    </recommendedName>
    <alternativeName>
        <fullName evidence="15">DNA 3'-5' helicase subunit RecB</fullName>
    </alternativeName>
    <alternativeName>
        <fullName evidence="15">Exonuclease V subunit RecB</fullName>
        <shortName evidence="15">ExoV subunit RecB</shortName>
    </alternativeName>
    <alternativeName>
        <fullName evidence="15">Helicase/nuclease RecBCD subunit RecB</fullName>
    </alternativeName>
</protein>
<dbReference type="CDD" id="cd22352">
    <property type="entry name" value="RecB_C-like"/>
    <property type="match status" value="1"/>
</dbReference>
<dbReference type="HAMAP" id="MF_01485">
    <property type="entry name" value="RecB"/>
    <property type="match status" value="1"/>
</dbReference>
<keyword evidence="2 15" id="KW-0479">Metal-binding</keyword>
<dbReference type="InterPro" id="IPR038726">
    <property type="entry name" value="PDDEXK_AddAB-type"/>
</dbReference>
<feature type="region of interest" description="Nuclease activity, interacts with RecD and RecA" evidence="15">
    <location>
        <begin position="927"/>
        <end position="1317"/>
    </location>
</feature>
<keyword evidence="6 15" id="KW-0347">Helicase</keyword>
<reference evidence="17 18" key="1">
    <citation type="submission" date="2014-09" db="EMBL/GenBank/DDBJ databases">
        <title>A draft genome sequence for Xanthomonas axonopodis pv. vasculorum NCPPB 900.</title>
        <authorList>
            <person name="Harrison J."/>
            <person name="Studholme D.J."/>
        </authorList>
    </citation>
    <scope>NUCLEOTIDE SEQUENCE [LARGE SCALE GENOMIC DNA]</scope>
    <source>
        <strain evidence="17 18">NCPPB 900</strain>
    </source>
</reference>
<evidence type="ECO:0000256" key="12">
    <source>
        <dbReference type="ARBA" id="ARBA00023235"/>
    </source>
</evidence>
<evidence type="ECO:0000256" key="1">
    <source>
        <dbReference type="ARBA" id="ARBA00022722"/>
    </source>
</evidence>
<comment type="domain">
    <text evidence="15">The C-terminal domain has nuclease activity and interacts with RecD. It interacts with RecA, facilitating its loading onto ssDNA.</text>
</comment>
<feature type="region of interest" description="Disordered" evidence="16">
    <location>
        <begin position="1203"/>
        <end position="1239"/>
    </location>
</feature>
<dbReference type="Gene3D" id="1.10.3170.10">
    <property type="entry name" value="Recbcd, chain B, domain 2"/>
    <property type="match status" value="1"/>
</dbReference>
<evidence type="ECO:0000256" key="11">
    <source>
        <dbReference type="ARBA" id="ARBA00023204"/>
    </source>
</evidence>
<evidence type="ECO:0000256" key="10">
    <source>
        <dbReference type="ARBA" id="ARBA00023125"/>
    </source>
</evidence>
<dbReference type="Pfam" id="PF12705">
    <property type="entry name" value="PDDEXK_1"/>
    <property type="match status" value="1"/>
</dbReference>
<dbReference type="Proteomes" id="UP000028012">
    <property type="component" value="Unassembled WGS sequence"/>
</dbReference>
<dbReference type="GO" id="GO:0043138">
    <property type="term" value="F:3'-5' DNA helicase activity"/>
    <property type="evidence" value="ECO:0007669"/>
    <property type="project" value="UniProtKB-UniRule"/>
</dbReference>
<dbReference type="NCBIfam" id="TIGR00609">
    <property type="entry name" value="recB"/>
    <property type="match status" value="1"/>
</dbReference>
<evidence type="ECO:0000256" key="6">
    <source>
        <dbReference type="ARBA" id="ARBA00022806"/>
    </source>
</evidence>
<dbReference type="InterPro" id="IPR011335">
    <property type="entry name" value="Restrct_endonuc-II-like"/>
</dbReference>
<dbReference type="PANTHER" id="PTHR11070">
    <property type="entry name" value="UVRD / RECB / PCRA DNA HELICASE FAMILY MEMBER"/>
    <property type="match status" value="1"/>
</dbReference>
<evidence type="ECO:0000313" key="18">
    <source>
        <dbReference type="Proteomes" id="UP000028012"/>
    </source>
</evidence>
<feature type="region of interest" description="DNA-binding and helicase activity, interacts with RecC" evidence="15">
    <location>
        <begin position="1"/>
        <end position="879"/>
    </location>
</feature>
<dbReference type="Pfam" id="PF13361">
    <property type="entry name" value="UvrD_C"/>
    <property type="match status" value="2"/>
</dbReference>
<evidence type="ECO:0000313" key="17">
    <source>
        <dbReference type="EMBL" id="KGE50498.1"/>
    </source>
</evidence>
<organism evidence="17 18">
    <name type="scientific">Xanthomonas axonopodis pv. vasculorum</name>
    <dbReference type="NCBI Taxonomy" id="325777"/>
    <lineage>
        <taxon>Bacteria</taxon>
        <taxon>Pseudomonadati</taxon>
        <taxon>Pseudomonadota</taxon>
        <taxon>Gammaproteobacteria</taxon>
        <taxon>Lysobacterales</taxon>
        <taxon>Lysobacteraceae</taxon>
        <taxon>Xanthomonas</taxon>
    </lineage>
</organism>
<feature type="compositionally biased region" description="Polar residues" evidence="16">
    <location>
        <begin position="1308"/>
        <end position="1317"/>
    </location>
</feature>
<dbReference type="GO" id="GO:0005829">
    <property type="term" value="C:cytosol"/>
    <property type="evidence" value="ECO:0007669"/>
    <property type="project" value="TreeGrafter"/>
</dbReference>
<dbReference type="SUPFAM" id="SSF52540">
    <property type="entry name" value="P-loop containing nucleoside triphosphate hydrolases"/>
    <property type="match status" value="1"/>
</dbReference>
<dbReference type="GO" id="GO:0009338">
    <property type="term" value="C:exodeoxyribonuclease V complex"/>
    <property type="evidence" value="ECO:0007669"/>
    <property type="project" value="TreeGrafter"/>
</dbReference>
<evidence type="ECO:0000256" key="3">
    <source>
        <dbReference type="ARBA" id="ARBA00022741"/>
    </source>
</evidence>
<evidence type="ECO:0000256" key="14">
    <source>
        <dbReference type="ARBA" id="ARBA00048988"/>
    </source>
</evidence>
<feature type="binding site" evidence="15">
    <location>
        <position position="1130"/>
    </location>
    <ligand>
        <name>Mg(2+)</name>
        <dbReference type="ChEBI" id="CHEBI:18420"/>
    </ligand>
</feature>
<keyword evidence="10 15" id="KW-0238">DNA-binding</keyword>
<feature type="binding site" evidence="15">
    <location>
        <position position="993"/>
    </location>
    <ligand>
        <name>Mg(2+)</name>
        <dbReference type="ChEBI" id="CHEBI:18420"/>
    </ligand>
</feature>
<sequence length="1317" mass="142513">MSASPVTDPYLQLPLHGVRLIEASAGTGKTFTLATLFTRLVVERGLRIGQILAVTFTEAATQELRRRIRERLALAATLVPDGSPTGEEQDTAASASSVAQDAPDALLTRAILLTHLDAGTETPAALRRRLQQAVEEIDLAAVFTIHGFCARVLREHALESGQAFAAPELLANDRELLGEVAADLWRQRAADAAMAEDLIALWSGGPEALASDLRALVRYSQLLPSPTPPAPDPTPIRHAAAQALVAALHAHGDTAYDAIASAFDNKVFDGRRARRASFDKAFEQLWNGSADAHWVLDEKGHLDKLLPARMREFCKEGAHDRVPCSPLFDALQLWQQADLQVQQWQQQRRIRLLHALRDDAIARLALLKRQRRVQTYDDLVDAVAHALGGPQADALVQRLRTQYAIALVDEFQDTDDRQWSIFSNVFGEGPLAQAAGLEPALFLIGDPKQAIYGFRGGDVRTYLAAAVSAELAPPLSHNFRSRPGVLAAIDALYAQAGYADAFLTDGIAFHPVRAGTKRVDEDLQRDGVTAPALTLWRAPEPPPPAKGKPKPWSAGRARELATAACVAAIRGWLAGGRDGTATINARPVQAGDIAVLVRSHGEATRIQQALGAVGIPAVAAGKQSLFATEEALELLVLLQALLDPGDDSRLRAALATVLIGEDAAAIAALDRDGERHRRWQQQALDWRERWQRGGPLALIGELGATHGQRLLALVDGERRLTNYLQLAELLQEADARALGPHGLVDWLSRRIANADDNDEAQQLRLESDARRVQIVTLHKSKGLEYPLVFLPYVGIGRSDKGAGRHCVVHAPDVGRQLHWKTERDDPSWSAAEAAWKQEQRAEDARLLYVGLTRAEHALWIASGPFHQHERTALSAMLRALDALQGAAGEGTVVVDISTPPAHLPRLPAPSEAQVPSARGAQRHIAPEWWVYSFTQLANADAGAVTDAMASATVVGSGGSDEPSGSEAVAAAVASDAEPFDPRFAGNRFGVVMHDVFERCDFAAWQAWRPGQAAPEGQDAPILEALQRGGYTQDDLDDGLCMLTALIGHTLTVALPEGTRLADVPEPQRRNEMEFHFAMRPTRVDALLALLHRFGVVGDRQAFGARQRLEGLMTGLIDLTYSVDGRWYVLDYKSNRLPSYDADALARAMAHSEYELQALIYTVALHRWLRFRLGDAYDYARDFGGVRYLFCRGLDAGRHAVAAGSESAGQTPGNSIAGQRTPETVLDSTRDKPDAAPNADLTTTGLALAPLGDPAPGIYAWRFEPALVQALDALFAGKPSDALSSNAAEPHVADGQEPLSPRERGWGEGTSTQGMPTP</sequence>
<keyword evidence="3 15" id="KW-0547">Nucleotide-binding</keyword>
<dbReference type="GO" id="GO:0016887">
    <property type="term" value="F:ATP hydrolysis activity"/>
    <property type="evidence" value="ECO:0007669"/>
    <property type="project" value="RHEA"/>
</dbReference>
<comment type="catalytic activity">
    <reaction evidence="13 15">
        <text>Couples ATP hydrolysis with the unwinding of duplex DNA by translocating in the 3'-5' direction.</text>
        <dbReference type="EC" id="5.6.2.4"/>
    </reaction>
</comment>
<comment type="function">
    <text evidence="15">A helicase/nuclease that prepares dsDNA breaks (DSB) for recombinational DNA repair. Binds to DSBs and unwinds DNA via a highly rapid and processive ATP-dependent bidirectional helicase activity. Unwinds dsDNA until it encounters a Chi (crossover hotspot instigator) sequence from the 3' direction. Cuts ssDNA a few nucleotides 3' to the Chi site. The properties and activities of the enzyme are changed at Chi. The Chi-altered holoenzyme produces a long 3'-ssDNA overhang and facilitates RecA-binding to the ssDNA for homologous DNA recombination and repair. Holoenzyme degrades any linearized DNA that is unable to undergo homologous recombination. In the holoenzyme this subunit contributes ATPase, 3'-5' helicase, exonuclease activity and loads RecA onto ssDNA.</text>
</comment>
<gene>
    <name evidence="15" type="primary">recB</name>
    <name evidence="17" type="ORF">GW15_0220700</name>
</gene>
<dbReference type="InterPro" id="IPR014016">
    <property type="entry name" value="UvrD-like_ATP-bd"/>
</dbReference>
<keyword evidence="11 15" id="KW-0234">DNA repair</keyword>
<dbReference type="GO" id="GO:0008854">
    <property type="term" value="F:exodeoxyribonuclease V activity"/>
    <property type="evidence" value="ECO:0007669"/>
    <property type="project" value="UniProtKB-EC"/>
</dbReference>
<dbReference type="EMBL" id="JPHD02000128">
    <property type="protein sequence ID" value="KGE50498.1"/>
    <property type="molecule type" value="Genomic_DNA"/>
</dbReference>
<comment type="caution">
    <text evidence="17">The sequence shown here is derived from an EMBL/GenBank/DDBJ whole genome shotgun (WGS) entry which is preliminary data.</text>
</comment>
<dbReference type="STRING" id="325777.GW15_0220700"/>
<dbReference type="RefSeq" id="WP_042824409.1">
    <property type="nucleotide sequence ID" value="NZ_CP053649.1"/>
</dbReference>
<evidence type="ECO:0000256" key="7">
    <source>
        <dbReference type="ARBA" id="ARBA00022839"/>
    </source>
</evidence>
<keyword evidence="12 15" id="KW-0413">Isomerase</keyword>
<dbReference type="eggNOG" id="COG1074">
    <property type="taxonomic scope" value="Bacteria"/>
</dbReference>
<comment type="domain">
    <text evidence="15">The N-terminal DNA-binding domain is a ssDNA-dependent ATPase and has ATP-dependent 3'-5' helicase function. This domain interacts with RecC.</text>
</comment>
<dbReference type="PROSITE" id="PS51198">
    <property type="entry name" value="UVRD_HELICASE_ATP_BIND"/>
    <property type="match status" value="1"/>
</dbReference>
<keyword evidence="8 15" id="KW-0067">ATP-binding</keyword>
<dbReference type="Gene3D" id="1.10.486.10">
    <property type="entry name" value="PCRA, domain 4"/>
    <property type="match status" value="1"/>
</dbReference>
<feature type="binding site" evidence="15">
    <location>
        <position position="1117"/>
    </location>
    <ligand>
        <name>Mg(2+)</name>
        <dbReference type="ChEBI" id="CHEBI:18420"/>
    </ligand>
</feature>
<evidence type="ECO:0000256" key="2">
    <source>
        <dbReference type="ARBA" id="ARBA00022723"/>
    </source>
</evidence>
<dbReference type="PANTHER" id="PTHR11070:SF23">
    <property type="entry name" value="RECBCD ENZYME SUBUNIT RECB"/>
    <property type="match status" value="1"/>
</dbReference>
<dbReference type="GO" id="GO:0000724">
    <property type="term" value="P:double-strand break repair via homologous recombination"/>
    <property type="evidence" value="ECO:0007669"/>
    <property type="project" value="UniProtKB-UniRule"/>
</dbReference>
<accession>A0A098PV54</accession>
<comment type="catalytic activity">
    <reaction evidence="14 15">
        <text>ATP + H2O = ADP + phosphate + H(+)</text>
        <dbReference type="Rhea" id="RHEA:13065"/>
        <dbReference type="ChEBI" id="CHEBI:15377"/>
        <dbReference type="ChEBI" id="CHEBI:15378"/>
        <dbReference type="ChEBI" id="CHEBI:30616"/>
        <dbReference type="ChEBI" id="CHEBI:43474"/>
        <dbReference type="ChEBI" id="CHEBI:456216"/>
        <dbReference type="EC" id="5.6.2.4"/>
    </reaction>
</comment>
<evidence type="ECO:0000256" key="15">
    <source>
        <dbReference type="HAMAP-Rule" id="MF_01485"/>
    </source>
</evidence>
<keyword evidence="5 15" id="KW-0378">Hydrolase</keyword>
<comment type="subunit">
    <text evidence="15">Heterotrimer of RecB, RecC and RecD. All subunits contribute to DNA-binding. Interacts with RecA.</text>
</comment>
<proteinExistence type="inferred from homology"/>
<comment type="miscellaneous">
    <text evidence="15">In the RecBCD complex, RecB has a slow 3'-5' helicase, an exonuclease activity and loads RecA onto ssDNA, RecD has a fast 5'-3' helicase activity, while RecC stimulates the ATPase and processivity of the RecB helicase and contributes to recognition of the Chi site.</text>
</comment>
<dbReference type="HOGENOM" id="CLU_001114_6_0_6"/>
<dbReference type="Gene3D" id="3.40.50.300">
    <property type="entry name" value="P-loop containing nucleotide triphosphate hydrolases"/>
    <property type="match status" value="2"/>
</dbReference>
<feature type="active site" description="For nuclease activity" evidence="15">
    <location>
        <position position="1130"/>
    </location>
</feature>
<dbReference type="GO" id="GO:0005524">
    <property type="term" value="F:ATP binding"/>
    <property type="evidence" value="ECO:0007669"/>
    <property type="project" value="UniProtKB-UniRule"/>
</dbReference>
<comment type="cofactor">
    <cofactor evidence="15">
        <name>Mg(2+)</name>
        <dbReference type="ChEBI" id="CHEBI:18420"/>
    </cofactor>
    <text evidence="15">Binds 1 Mg(2+) ion per subunit.</text>
</comment>
<dbReference type="GeneID" id="58005265"/>
<evidence type="ECO:0000256" key="8">
    <source>
        <dbReference type="ARBA" id="ARBA00022840"/>
    </source>
</evidence>
<dbReference type="EC" id="3.1.11.5" evidence="15"/>
<feature type="region of interest" description="Disordered" evidence="16">
    <location>
        <begin position="1279"/>
        <end position="1317"/>
    </location>
</feature>
<dbReference type="EC" id="5.6.2.4" evidence="15"/>
<dbReference type="SUPFAM" id="SSF52980">
    <property type="entry name" value="Restriction endonuclease-like"/>
    <property type="match status" value="1"/>
</dbReference>
<dbReference type="InterPro" id="IPR011604">
    <property type="entry name" value="PDDEXK-like_dom_sf"/>
</dbReference>
<dbReference type="Pfam" id="PF00580">
    <property type="entry name" value="UvrD-helicase"/>
    <property type="match status" value="1"/>
</dbReference>
<keyword evidence="1 15" id="KW-0540">Nuclease</keyword>
<dbReference type="PROSITE" id="PS51217">
    <property type="entry name" value="UVRD_HELICASE_CTER"/>
    <property type="match status" value="1"/>
</dbReference>
<evidence type="ECO:0000256" key="5">
    <source>
        <dbReference type="ARBA" id="ARBA00022801"/>
    </source>
</evidence>
<dbReference type="GO" id="GO:0000287">
    <property type="term" value="F:magnesium ion binding"/>
    <property type="evidence" value="ECO:0007669"/>
    <property type="project" value="UniProtKB-UniRule"/>
</dbReference>
<evidence type="ECO:0000256" key="13">
    <source>
        <dbReference type="ARBA" id="ARBA00034617"/>
    </source>
</evidence>
<dbReference type="InterPro" id="IPR027417">
    <property type="entry name" value="P-loop_NTPase"/>
</dbReference>
<evidence type="ECO:0000256" key="4">
    <source>
        <dbReference type="ARBA" id="ARBA00022763"/>
    </source>
</evidence>
<dbReference type="Gene3D" id="3.90.320.10">
    <property type="match status" value="1"/>
</dbReference>
<dbReference type="InterPro" id="IPR000212">
    <property type="entry name" value="DNA_helicase_UvrD/REP"/>
</dbReference>
<dbReference type="InterPro" id="IPR004586">
    <property type="entry name" value="RecB"/>
</dbReference>
<feature type="compositionally biased region" description="Polar residues" evidence="16">
    <location>
        <begin position="1206"/>
        <end position="1221"/>
    </location>
</feature>
<dbReference type="GO" id="GO:0003677">
    <property type="term" value="F:DNA binding"/>
    <property type="evidence" value="ECO:0007669"/>
    <property type="project" value="UniProtKB-UniRule"/>
</dbReference>
<keyword evidence="7 15" id="KW-0269">Exonuclease</keyword>
<evidence type="ECO:0000256" key="9">
    <source>
        <dbReference type="ARBA" id="ARBA00022842"/>
    </source>
</evidence>
<evidence type="ECO:0000256" key="16">
    <source>
        <dbReference type="SAM" id="MobiDB-lite"/>
    </source>
</evidence>
<name>A0A098PV54_9XANT</name>
<keyword evidence="4 15" id="KW-0227">DNA damage</keyword>
<keyword evidence="9 15" id="KW-0460">Magnesium</keyword>